<dbReference type="GO" id="GO:0016787">
    <property type="term" value="F:hydrolase activity"/>
    <property type="evidence" value="ECO:0007669"/>
    <property type="project" value="UniProtKB-KW"/>
</dbReference>
<reference evidence="4" key="1">
    <citation type="journal article" date="2019" name="Int. J. Syst. Evol. Microbiol.">
        <title>The Global Catalogue of Microorganisms (GCM) 10K type strain sequencing project: providing services to taxonomists for standard genome sequencing and annotation.</title>
        <authorList>
            <consortium name="The Broad Institute Genomics Platform"/>
            <consortium name="The Broad Institute Genome Sequencing Center for Infectious Disease"/>
            <person name="Wu L."/>
            <person name="Ma J."/>
        </authorList>
    </citation>
    <scope>NUCLEOTIDE SEQUENCE [LARGE SCALE GENOMIC DNA]</scope>
    <source>
        <strain evidence="4">KCTC 52449</strain>
    </source>
</reference>
<keyword evidence="1" id="KW-0472">Membrane</keyword>
<evidence type="ECO:0000313" key="4">
    <source>
        <dbReference type="Proteomes" id="UP001595477"/>
    </source>
</evidence>
<accession>A0ABV7JWX6</accession>
<feature type="transmembrane region" description="Helical" evidence="1">
    <location>
        <begin position="249"/>
        <end position="267"/>
    </location>
</feature>
<feature type="transmembrane region" description="Helical" evidence="1">
    <location>
        <begin position="48"/>
        <end position="75"/>
    </location>
</feature>
<sequence length="295" mass="32383">MAPNRRLTNQPMTLPDYHLLAALLYSALLLLCTGSTKAAIRFGIPVAAVWLSLSFAGSLLFAVQATAYIGLTYLLHQQRLSGRWPKIIAWVLWGVFSVGLLTHLLPGYQGFLLTDNTQVKANSLAASVYLNTDKVLIAWALLQWIPVWQKNVHTAPHVAAWVRLTLPLLAIPLIMLLAVQLGLLQWQPGFSGLLAIIILSNLLNTCFTEELLFRGGLQNFLHKKLGMFGGLAIASGLFGLAHIAGGGWYMLLATLAGLLYGLVYLLTGRLLWAVLCHWGLNTTHLLLFTWPVVQA</sequence>
<keyword evidence="1" id="KW-0812">Transmembrane</keyword>
<name>A0ABV7JWX6_9ALTE</name>
<protein>
    <submittedName>
        <fullName evidence="3">CPBP family intramembrane glutamic endopeptidase</fullName>
        <ecNumber evidence="3">3.4.-.-</ecNumber>
    </submittedName>
</protein>
<feature type="transmembrane region" description="Helical" evidence="1">
    <location>
        <begin position="160"/>
        <end position="184"/>
    </location>
</feature>
<keyword evidence="4" id="KW-1185">Reference proteome</keyword>
<proteinExistence type="predicted"/>
<feature type="transmembrane region" description="Helical" evidence="1">
    <location>
        <begin position="190"/>
        <end position="213"/>
    </location>
</feature>
<evidence type="ECO:0000256" key="1">
    <source>
        <dbReference type="SAM" id="Phobius"/>
    </source>
</evidence>
<dbReference type="Proteomes" id="UP001595477">
    <property type="component" value="Unassembled WGS sequence"/>
</dbReference>
<feature type="transmembrane region" description="Helical" evidence="1">
    <location>
        <begin position="87"/>
        <end position="108"/>
    </location>
</feature>
<evidence type="ECO:0000259" key="2">
    <source>
        <dbReference type="Pfam" id="PF02517"/>
    </source>
</evidence>
<dbReference type="EC" id="3.4.-.-" evidence="3"/>
<feature type="transmembrane region" description="Helical" evidence="1">
    <location>
        <begin position="225"/>
        <end position="243"/>
    </location>
</feature>
<dbReference type="RefSeq" id="WP_164464578.1">
    <property type="nucleotide sequence ID" value="NZ_JBHRSX010000014.1"/>
</dbReference>
<feature type="domain" description="CAAX prenyl protease 2/Lysostaphin resistance protein A-like" evidence="2">
    <location>
        <begin position="194"/>
        <end position="282"/>
    </location>
</feature>
<feature type="transmembrane region" description="Helical" evidence="1">
    <location>
        <begin position="274"/>
        <end position="293"/>
    </location>
</feature>
<dbReference type="EMBL" id="JBHRSX010000014">
    <property type="protein sequence ID" value="MFC3201463.1"/>
    <property type="molecule type" value="Genomic_DNA"/>
</dbReference>
<dbReference type="InterPro" id="IPR003675">
    <property type="entry name" value="Rce1/LyrA-like_dom"/>
</dbReference>
<comment type="caution">
    <text evidence="3">The sequence shown here is derived from an EMBL/GenBank/DDBJ whole genome shotgun (WGS) entry which is preliminary data.</text>
</comment>
<dbReference type="Pfam" id="PF02517">
    <property type="entry name" value="Rce1-like"/>
    <property type="match status" value="1"/>
</dbReference>
<organism evidence="3 4">
    <name type="scientific">Alteromonas oceani</name>
    <dbReference type="NCBI Taxonomy" id="2071609"/>
    <lineage>
        <taxon>Bacteria</taxon>
        <taxon>Pseudomonadati</taxon>
        <taxon>Pseudomonadota</taxon>
        <taxon>Gammaproteobacteria</taxon>
        <taxon>Alteromonadales</taxon>
        <taxon>Alteromonadaceae</taxon>
        <taxon>Alteromonas/Salinimonas group</taxon>
        <taxon>Alteromonas</taxon>
    </lineage>
</organism>
<feature type="transmembrane region" description="Helical" evidence="1">
    <location>
        <begin position="128"/>
        <end position="148"/>
    </location>
</feature>
<keyword evidence="3" id="KW-0378">Hydrolase</keyword>
<gene>
    <name evidence="3" type="ORF">ACFOEW_06485</name>
</gene>
<keyword evidence="1" id="KW-1133">Transmembrane helix</keyword>
<evidence type="ECO:0000313" key="3">
    <source>
        <dbReference type="EMBL" id="MFC3201463.1"/>
    </source>
</evidence>